<accession>A0ABP8N6A7</accession>
<reference evidence="2" key="1">
    <citation type="journal article" date="2019" name="Int. J. Syst. Evol. Microbiol.">
        <title>The Global Catalogue of Microorganisms (GCM) 10K type strain sequencing project: providing services to taxonomists for standard genome sequencing and annotation.</title>
        <authorList>
            <consortium name="The Broad Institute Genomics Platform"/>
            <consortium name="The Broad Institute Genome Sequencing Center for Infectious Disease"/>
            <person name="Wu L."/>
            <person name="Ma J."/>
        </authorList>
    </citation>
    <scope>NUCLEOTIDE SEQUENCE [LARGE SCALE GENOMIC DNA]</scope>
    <source>
        <strain evidence="2">JCM 32105</strain>
    </source>
</reference>
<protein>
    <submittedName>
        <fullName evidence="1">Uncharacterized protein</fullName>
    </submittedName>
</protein>
<evidence type="ECO:0000313" key="1">
    <source>
        <dbReference type="EMBL" id="GAA4462075.1"/>
    </source>
</evidence>
<sequence>MKLKEGDLFTLRVSDSNYAIGQIRCILNKESLTVVIFKGLQGITSPIDPKEIIKNDVLFFANTFDAKFYHKHWIVFANIQTNLEGIRLPVYKLGTDDMPQYEDFFQNPLPSTAIKSFEKDKISYRNYVAPVRVEKAVKAYYNLEEWNTDYDKLLYKNLFFYSVQ</sequence>
<gene>
    <name evidence="1" type="ORF">GCM10023093_07940</name>
</gene>
<name>A0ABP8N6A7_9BACT</name>
<keyword evidence="2" id="KW-1185">Reference proteome</keyword>
<dbReference type="Proteomes" id="UP001500067">
    <property type="component" value="Unassembled WGS sequence"/>
</dbReference>
<evidence type="ECO:0000313" key="2">
    <source>
        <dbReference type="Proteomes" id="UP001500067"/>
    </source>
</evidence>
<dbReference type="RefSeq" id="WP_345078887.1">
    <property type="nucleotide sequence ID" value="NZ_BAABFA010000007.1"/>
</dbReference>
<organism evidence="1 2">
    <name type="scientific">Nemorincola caseinilytica</name>
    <dbReference type="NCBI Taxonomy" id="2054315"/>
    <lineage>
        <taxon>Bacteria</taxon>
        <taxon>Pseudomonadati</taxon>
        <taxon>Bacteroidota</taxon>
        <taxon>Chitinophagia</taxon>
        <taxon>Chitinophagales</taxon>
        <taxon>Chitinophagaceae</taxon>
        <taxon>Nemorincola</taxon>
    </lineage>
</organism>
<proteinExistence type="predicted"/>
<dbReference type="EMBL" id="BAABFA010000007">
    <property type="protein sequence ID" value="GAA4462075.1"/>
    <property type="molecule type" value="Genomic_DNA"/>
</dbReference>
<comment type="caution">
    <text evidence="1">The sequence shown here is derived from an EMBL/GenBank/DDBJ whole genome shotgun (WGS) entry which is preliminary data.</text>
</comment>